<protein>
    <submittedName>
        <fullName evidence="3">Uncharacterized protein</fullName>
    </submittedName>
</protein>
<keyword evidence="2" id="KW-0732">Signal</keyword>
<gene>
    <name evidence="3" type="ORF">EV420DRAFT_1489357</name>
</gene>
<comment type="caution">
    <text evidence="3">The sequence shown here is derived from an EMBL/GenBank/DDBJ whole genome shotgun (WGS) entry which is preliminary data.</text>
</comment>
<reference evidence="3" key="1">
    <citation type="submission" date="2023-06" db="EMBL/GenBank/DDBJ databases">
        <authorList>
            <consortium name="Lawrence Berkeley National Laboratory"/>
            <person name="Ahrendt S."/>
            <person name="Sahu N."/>
            <person name="Indic B."/>
            <person name="Wong-Bajracharya J."/>
            <person name="Merenyi Z."/>
            <person name="Ke H.-M."/>
            <person name="Monk M."/>
            <person name="Kocsube S."/>
            <person name="Drula E."/>
            <person name="Lipzen A."/>
            <person name="Balint B."/>
            <person name="Henrissat B."/>
            <person name="Andreopoulos B."/>
            <person name="Martin F.M."/>
            <person name="Harder C.B."/>
            <person name="Rigling D."/>
            <person name="Ford K.L."/>
            <person name="Foster G.D."/>
            <person name="Pangilinan J."/>
            <person name="Papanicolaou A."/>
            <person name="Barry K."/>
            <person name="LaButti K."/>
            <person name="Viragh M."/>
            <person name="Koriabine M."/>
            <person name="Yan M."/>
            <person name="Riley R."/>
            <person name="Champramary S."/>
            <person name="Plett K.L."/>
            <person name="Tsai I.J."/>
            <person name="Slot J."/>
            <person name="Sipos G."/>
            <person name="Plett J."/>
            <person name="Nagy L.G."/>
            <person name="Grigoriev I.V."/>
        </authorList>
    </citation>
    <scope>NUCLEOTIDE SEQUENCE</scope>
    <source>
        <strain evidence="3">CCBAS 213</strain>
    </source>
</reference>
<feature type="chain" id="PRO_5041346954" evidence="2">
    <location>
        <begin position="20"/>
        <end position="784"/>
    </location>
</feature>
<feature type="compositionally biased region" description="Polar residues" evidence="1">
    <location>
        <begin position="599"/>
        <end position="608"/>
    </location>
</feature>
<feature type="compositionally biased region" description="Basic residues" evidence="1">
    <location>
        <begin position="702"/>
        <end position="714"/>
    </location>
</feature>
<name>A0AA39MGQ5_ARMTA</name>
<proteinExistence type="predicted"/>
<evidence type="ECO:0000313" key="4">
    <source>
        <dbReference type="Proteomes" id="UP001175211"/>
    </source>
</evidence>
<dbReference type="AlphaFoldDB" id="A0AA39MGQ5"/>
<dbReference type="RefSeq" id="XP_060321493.1">
    <property type="nucleotide sequence ID" value="XM_060470688.1"/>
</dbReference>
<dbReference type="EMBL" id="JAUEPS010000244">
    <property type="protein sequence ID" value="KAK0433218.1"/>
    <property type="molecule type" value="Genomic_DNA"/>
</dbReference>
<dbReference type="Proteomes" id="UP001175211">
    <property type="component" value="Unassembled WGS sequence"/>
</dbReference>
<keyword evidence="4" id="KW-1185">Reference proteome</keyword>
<evidence type="ECO:0000256" key="2">
    <source>
        <dbReference type="SAM" id="SignalP"/>
    </source>
</evidence>
<feature type="region of interest" description="Disordered" evidence="1">
    <location>
        <begin position="599"/>
        <end position="714"/>
    </location>
</feature>
<feature type="compositionally biased region" description="Acidic residues" evidence="1">
    <location>
        <begin position="336"/>
        <end position="348"/>
    </location>
</feature>
<evidence type="ECO:0000313" key="3">
    <source>
        <dbReference type="EMBL" id="KAK0433218.1"/>
    </source>
</evidence>
<sequence length="784" mass="86487">MASLIWFTLFRTFMGKQHGAVCNWLFYYFKAKGMAGNVITQALFGRETSDTLSSTLETTKMACLEVHKGAGEWSDNVGIINSDEGRTFPLGTFAVSHIVYLLAHPHKPSIRSTLAIAMTKKGKRMALPMPAAHRVKLQASGLKAAMKSSQADSEATSKVWTKQRRVDHEAEIPWTDSQATYIEETIKPEVICLFKTLDENGDLVHAGIDVFQDENYEATGAYRELRILQMKKKIDNLTTYLRARVASSIAVSATVLKLKPNLDKIIRSFMDFTKPTTAKQIFKGEHKAEISRRVVALVAAAKKEFPEDGSHDEEGDEEGIGNGVKGVKVQAEDLPSDDVDEAHDEAEYDPSTTHSESDDDSDDENSAYTFCTADITRVCDGNFNLGTAYQVVLSCVWKELDEEERARIIAKAKSQMVHHDKNCKDFPYLLRDMMDRLAAIDGQVGGTEIVVLYALRNPGNAAPFQAGHLYAHANPSSMRHFHDADFKNESIKSFNDLADLWSQWGGSMLINTAQLSQGLLFQAYHGIGDVWLEELFYWESVVESPDKYYDTEKFVFPNGGFHSPFGLKTGQLYELAGYLKGLLEPFTFWRKPEISSGSEDLQVSSHLNSPPPPSRLTMPDLPLVNSHPMTSIPPPSHSATPIEPSLPSRPTTPDLPLVNSHPATPVPPPSCPAMPVKPVLPSRLRTPDPPPEGQHPTMPLRNAKKGGAKGKGRKAVLKSQLLAVEGGGMQTWKRKVTAQAEDAPLAKRTRADGELQSSKTIIIKGTNVKESASVKVEITWGGDD</sequence>
<accession>A0AA39MGQ5</accession>
<feature type="signal peptide" evidence="2">
    <location>
        <begin position="1"/>
        <end position="19"/>
    </location>
</feature>
<dbReference type="GeneID" id="85354236"/>
<feature type="region of interest" description="Disordered" evidence="1">
    <location>
        <begin position="336"/>
        <end position="365"/>
    </location>
</feature>
<organism evidence="3 4">
    <name type="scientific">Armillaria tabescens</name>
    <name type="common">Ringless honey mushroom</name>
    <name type="synonym">Agaricus tabescens</name>
    <dbReference type="NCBI Taxonomy" id="1929756"/>
    <lineage>
        <taxon>Eukaryota</taxon>
        <taxon>Fungi</taxon>
        <taxon>Dikarya</taxon>
        <taxon>Basidiomycota</taxon>
        <taxon>Agaricomycotina</taxon>
        <taxon>Agaricomycetes</taxon>
        <taxon>Agaricomycetidae</taxon>
        <taxon>Agaricales</taxon>
        <taxon>Marasmiineae</taxon>
        <taxon>Physalacriaceae</taxon>
        <taxon>Desarmillaria</taxon>
    </lineage>
</organism>
<evidence type="ECO:0000256" key="1">
    <source>
        <dbReference type="SAM" id="MobiDB-lite"/>
    </source>
</evidence>